<proteinExistence type="inferred from homology"/>
<dbReference type="InterPro" id="IPR036165">
    <property type="entry name" value="YefM-like_sf"/>
</dbReference>
<evidence type="ECO:0000256" key="2">
    <source>
        <dbReference type="RuleBase" id="RU362080"/>
    </source>
</evidence>
<dbReference type="SUPFAM" id="SSF143120">
    <property type="entry name" value="YefM-like"/>
    <property type="match status" value="1"/>
</dbReference>
<comment type="function">
    <text evidence="2">Antitoxin component of a type II toxin-antitoxin (TA) system.</text>
</comment>
<dbReference type="EMBL" id="CAADEW010000082">
    <property type="protein sequence ID" value="VFJ58446.1"/>
    <property type="molecule type" value="Genomic_DNA"/>
</dbReference>
<protein>
    <recommendedName>
        <fullName evidence="2">Antitoxin</fullName>
    </recommendedName>
</protein>
<dbReference type="Gene3D" id="3.40.1620.10">
    <property type="entry name" value="YefM-like domain"/>
    <property type="match status" value="1"/>
</dbReference>
<dbReference type="InterPro" id="IPR006442">
    <property type="entry name" value="Antitoxin_Phd/YefM"/>
</dbReference>
<gene>
    <name evidence="4" type="ORF">BECKFW1821A_GA0114235_10828</name>
</gene>
<feature type="compositionally biased region" description="Basic and acidic residues" evidence="3">
    <location>
        <begin position="64"/>
        <end position="81"/>
    </location>
</feature>
<dbReference type="AlphaFoldDB" id="A0A450SX00"/>
<feature type="region of interest" description="Disordered" evidence="3">
    <location>
        <begin position="57"/>
        <end position="81"/>
    </location>
</feature>
<sequence length="81" mass="9236">MKTWQLQEAKSRFSELVTHAIAEEPQLVTRRGVEAVVVMAASEFHRMRRKPSLRDVLRNAPRGEPLDLARSKEPARALDLS</sequence>
<name>A0A450SX00_9GAMM</name>
<organism evidence="4">
    <name type="scientific">Candidatus Kentrum sp. FW</name>
    <dbReference type="NCBI Taxonomy" id="2126338"/>
    <lineage>
        <taxon>Bacteria</taxon>
        <taxon>Pseudomonadati</taxon>
        <taxon>Pseudomonadota</taxon>
        <taxon>Gammaproteobacteria</taxon>
        <taxon>Candidatus Kentrum</taxon>
    </lineage>
</organism>
<accession>A0A450SX00</accession>
<dbReference type="NCBIfam" id="TIGR01552">
    <property type="entry name" value="phd_fam"/>
    <property type="match status" value="1"/>
</dbReference>
<evidence type="ECO:0000256" key="3">
    <source>
        <dbReference type="SAM" id="MobiDB-lite"/>
    </source>
</evidence>
<reference evidence="4" key="1">
    <citation type="submission" date="2019-02" db="EMBL/GenBank/DDBJ databases">
        <authorList>
            <person name="Gruber-Vodicka R. H."/>
            <person name="Seah K. B. B."/>
        </authorList>
    </citation>
    <scope>NUCLEOTIDE SEQUENCE</scope>
    <source>
        <strain evidence="4">BECK_BZ15</strain>
    </source>
</reference>
<comment type="similarity">
    <text evidence="1 2">Belongs to the phD/YefM antitoxin family.</text>
</comment>
<evidence type="ECO:0000313" key="4">
    <source>
        <dbReference type="EMBL" id="VFJ58446.1"/>
    </source>
</evidence>
<evidence type="ECO:0000256" key="1">
    <source>
        <dbReference type="ARBA" id="ARBA00009981"/>
    </source>
</evidence>
<dbReference type="Pfam" id="PF02604">
    <property type="entry name" value="PhdYeFM_antitox"/>
    <property type="match status" value="1"/>
</dbReference>